<feature type="region of interest" description="Disordered" evidence="7">
    <location>
        <begin position="1"/>
        <end position="36"/>
    </location>
</feature>
<dbReference type="GO" id="GO:0005829">
    <property type="term" value="C:cytosol"/>
    <property type="evidence" value="ECO:0007669"/>
    <property type="project" value="TreeGrafter"/>
</dbReference>
<dbReference type="SMART" id="SM00650">
    <property type="entry name" value="rADc"/>
    <property type="match status" value="1"/>
</dbReference>
<keyword evidence="5" id="KW-0949">S-adenosyl-L-methionine</keyword>
<evidence type="ECO:0000256" key="7">
    <source>
        <dbReference type="SAM" id="MobiDB-lite"/>
    </source>
</evidence>
<dbReference type="InterPro" id="IPR023165">
    <property type="entry name" value="rRNA_Ade_diMease-like_C"/>
</dbReference>
<accession>A0A6J7IX44</accession>
<dbReference type="Pfam" id="PF00398">
    <property type="entry name" value="RrnaAD"/>
    <property type="match status" value="1"/>
</dbReference>
<name>A0A6J7IX44_9ZZZZ</name>
<dbReference type="InterPro" id="IPR001737">
    <property type="entry name" value="KsgA/Erm"/>
</dbReference>
<evidence type="ECO:0000256" key="5">
    <source>
        <dbReference type="ARBA" id="ARBA00022691"/>
    </source>
</evidence>
<dbReference type="AlphaFoldDB" id="A0A6J7IX44"/>
<dbReference type="InterPro" id="IPR011530">
    <property type="entry name" value="rRNA_adenine_dimethylase"/>
</dbReference>
<dbReference type="SUPFAM" id="SSF53335">
    <property type="entry name" value="S-adenosyl-L-methionine-dependent methyltransferases"/>
    <property type="match status" value="1"/>
</dbReference>
<dbReference type="InterPro" id="IPR029063">
    <property type="entry name" value="SAM-dependent_MTases_sf"/>
</dbReference>
<dbReference type="PANTHER" id="PTHR11727">
    <property type="entry name" value="DIMETHYLADENOSINE TRANSFERASE"/>
    <property type="match status" value="1"/>
</dbReference>
<keyword evidence="4" id="KW-0808">Transferase</keyword>
<dbReference type="EMBL" id="CAFBMK010000195">
    <property type="protein sequence ID" value="CAB4935366.1"/>
    <property type="molecule type" value="Genomic_DNA"/>
</dbReference>
<reference evidence="9" key="1">
    <citation type="submission" date="2020-05" db="EMBL/GenBank/DDBJ databases">
        <authorList>
            <person name="Chiriac C."/>
            <person name="Salcher M."/>
            <person name="Ghai R."/>
            <person name="Kavagutti S V."/>
        </authorList>
    </citation>
    <scope>NUCLEOTIDE SEQUENCE</scope>
</reference>
<dbReference type="GO" id="GO:0000179">
    <property type="term" value="F:rRNA (adenine-N6,N6-)-dimethyltransferase activity"/>
    <property type="evidence" value="ECO:0007669"/>
    <property type="project" value="InterPro"/>
</dbReference>
<keyword evidence="2" id="KW-0698">rRNA processing</keyword>
<dbReference type="InterPro" id="IPR020596">
    <property type="entry name" value="rRNA_Ade_Mease_Trfase_CS"/>
</dbReference>
<gene>
    <name evidence="9" type="ORF">UFOPK3564_02614</name>
</gene>
<dbReference type="PANTHER" id="PTHR11727:SF7">
    <property type="entry name" value="DIMETHYLADENOSINE TRANSFERASE-RELATED"/>
    <property type="match status" value="1"/>
</dbReference>
<evidence type="ECO:0000256" key="1">
    <source>
        <dbReference type="ARBA" id="ARBA00022490"/>
    </source>
</evidence>
<dbReference type="InterPro" id="IPR020598">
    <property type="entry name" value="rRNA_Ade_methylase_Trfase_N"/>
</dbReference>
<evidence type="ECO:0000313" key="9">
    <source>
        <dbReference type="EMBL" id="CAB4935366.1"/>
    </source>
</evidence>
<evidence type="ECO:0000256" key="4">
    <source>
        <dbReference type="ARBA" id="ARBA00022679"/>
    </source>
</evidence>
<sequence length="347" mass="36188">MSAAADGAGDEPTPAAAGGGSGDVAGTATPDAAARRAREAAEAAAVADVLAGGGGGLVQPSIRRMAEHGVRPRHELGQNFLVDDNILGVIERLAELRDDDVALEVGGGLGVLSEHLGARVAGLHVVELDRGLEEPLREALAPFPGARLHFGDAVKVDYAAYDPPPTVCVSNLPYNVAATVILRTVAELPTCDRWVAMVQKEVGERFAASPGTKAYGAPSALAQLSCDVKVLRAVSRRIFSPVPNVDSVLLGLRRVRPPAPRPVRDLINAAFLHRRKVLAKSVSLGAPRDVQNARRDAIKVALEEVGLPLDVRAERVPALAFADLARAIAAADGDDATVGAIDTWRTA</sequence>
<feature type="domain" description="Ribosomal RNA adenine methylase transferase N-terminal" evidence="8">
    <location>
        <begin position="86"/>
        <end position="256"/>
    </location>
</feature>
<evidence type="ECO:0000256" key="2">
    <source>
        <dbReference type="ARBA" id="ARBA00022552"/>
    </source>
</evidence>
<dbReference type="NCBIfam" id="TIGR00755">
    <property type="entry name" value="ksgA"/>
    <property type="match status" value="1"/>
</dbReference>
<protein>
    <submittedName>
        <fullName evidence="9">Unannotated protein</fullName>
    </submittedName>
</protein>
<dbReference type="Gene3D" id="3.40.50.150">
    <property type="entry name" value="Vaccinia Virus protein VP39"/>
    <property type="match status" value="1"/>
</dbReference>
<dbReference type="GO" id="GO:0003723">
    <property type="term" value="F:RNA binding"/>
    <property type="evidence" value="ECO:0007669"/>
    <property type="project" value="UniProtKB-KW"/>
</dbReference>
<evidence type="ECO:0000256" key="6">
    <source>
        <dbReference type="ARBA" id="ARBA00022884"/>
    </source>
</evidence>
<dbReference type="Gene3D" id="1.10.8.100">
    <property type="entry name" value="Ribosomal RNA adenine dimethylase-like, domain 2"/>
    <property type="match status" value="1"/>
</dbReference>
<organism evidence="9">
    <name type="scientific">freshwater metagenome</name>
    <dbReference type="NCBI Taxonomy" id="449393"/>
    <lineage>
        <taxon>unclassified sequences</taxon>
        <taxon>metagenomes</taxon>
        <taxon>ecological metagenomes</taxon>
    </lineage>
</organism>
<keyword evidence="6" id="KW-0694">RNA-binding</keyword>
<dbReference type="PROSITE" id="PS01131">
    <property type="entry name" value="RRNA_A_DIMETH"/>
    <property type="match status" value="1"/>
</dbReference>
<dbReference type="PROSITE" id="PS51689">
    <property type="entry name" value="SAM_RNA_A_N6_MT"/>
    <property type="match status" value="1"/>
</dbReference>
<evidence type="ECO:0000256" key="3">
    <source>
        <dbReference type="ARBA" id="ARBA00022603"/>
    </source>
</evidence>
<keyword evidence="3" id="KW-0489">Methyltransferase</keyword>
<proteinExistence type="predicted"/>
<keyword evidence="1" id="KW-0963">Cytoplasm</keyword>
<evidence type="ECO:0000259" key="8">
    <source>
        <dbReference type="SMART" id="SM00650"/>
    </source>
</evidence>